<dbReference type="EMBL" id="JBBWWQ010000020">
    <property type="protein sequence ID" value="KAK8916104.1"/>
    <property type="molecule type" value="Genomic_DNA"/>
</dbReference>
<dbReference type="InterPro" id="IPR029052">
    <property type="entry name" value="Metallo-depent_PP-like"/>
</dbReference>
<dbReference type="SUPFAM" id="SSF56300">
    <property type="entry name" value="Metallo-dependent phosphatases"/>
    <property type="match status" value="1"/>
</dbReference>
<evidence type="ECO:0000256" key="1">
    <source>
        <dbReference type="SAM" id="MobiDB-lite"/>
    </source>
</evidence>
<dbReference type="Gene3D" id="3.60.21.10">
    <property type="match status" value="1"/>
</dbReference>
<dbReference type="PANTHER" id="PTHR45778:SF16">
    <property type="entry name" value="INACTIVE PURPLE ACID PHOSPHATASE 1-RELATED"/>
    <property type="match status" value="1"/>
</dbReference>
<dbReference type="Proteomes" id="UP001418222">
    <property type="component" value="Unassembled WGS sequence"/>
</dbReference>
<organism evidence="3 4">
    <name type="scientific">Platanthera zijinensis</name>
    <dbReference type="NCBI Taxonomy" id="2320716"/>
    <lineage>
        <taxon>Eukaryota</taxon>
        <taxon>Viridiplantae</taxon>
        <taxon>Streptophyta</taxon>
        <taxon>Embryophyta</taxon>
        <taxon>Tracheophyta</taxon>
        <taxon>Spermatophyta</taxon>
        <taxon>Magnoliopsida</taxon>
        <taxon>Liliopsida</taxon>
        <taxon>Asparagales</taxon>
        <taxon>Orchidaceae</taxon>
        <taxon>Orchidoideae</taxon>
        <taxon>Orchideae</taxon>
        <taxon>Orchidinae</taxon>
        <taxon>Platanthera</taxon>
    </lineage>
</organism>
<dbReference type="PANTHER" id="PTHR45778">
    <property type="entry name" value="PURPLE ACID PHOSPHATASE-RELATED"/>
    <property type="match status" value="1"/>
</dbReference>
<feature type="domain" description="Purple acid phosphatase C-terminal" evidence="2">
    <location>
        <begin position="123"/>
        <end position="180"/>
    </location>
</feature>
<keyword evidence="4" id="KW-1185">Reference proteome</keyword>
<evidence type="ECO:0000313" key="4">
    <source>
        <dbReference type="Proteomes" id="UP001418222"/>
    </source>
</evidence>
<dbReference type="Pfam" id="PF14008">
    <property type="entry name" value="Metallophos_C"/>
    <property type="match status" value="1"/>
</dbReference>
<reference evidence="3 4" key="1">
    <citation type="journal article" date="2022" name="Nat. Plants">
        <title>Genomes of leafy and leafless Platanthera orchids illuminate the evolution of mycoheterotrophy.</title>
        <authorList>
            <person name="Li M.H."/>
            <person name="Liu K.W."/>
            <person name="Li Z."/>
            <person name="Lu H.C."/>
            <person name="Ye Q.L."/>
            <person name="Zhang D."/>
            <person name="Wang J.Y."/>
            <person name="Li Y.F."/>
            <person name="Zhong Z.M."/>
            <person name="Liu X."/>
            <person name="Yu X."/>
            <person name="Liu D.K."/>
            <person name="Tu X.D."/>
            <person name="Liu B."/>
            <person name="Hao Y."/>
            <person name="Liao X.Y."/>
            <person name="Jiang Y.T."/>
            <person name="Sun W.H."/>
            <person name="Chen J."/>
            <person name="Chen Y.Q."/>
            <person name="Ai Y."/>
            <person name="Zhai J.W."/>
            <person name="Wu S.S."/>
            <person name="Zhou Z."/>
            <person name="Hsiao Y.Y."/>
            <person name="Wu W.L."/>
            <person name="Chen Y.Y."/>
            <person name="Lin Y.F."/>
            <person name="Hsu J.L."/>
            <person name="Li C.Y."/>
            <person name="Wang Z.W."/>
            <person name="Zhao X."/>
            <person name="Zhong W.Y."/>
            <person name="Ma X.K."/>
            <person name="Ma L."/>
            <person name="Huang J."/>
            <person name="Chen G.Z."/>
            <person name="Huang M.Z."/>
            <person name="Huang L."/>
            <person name="Peng D.H."/>
            <person name="Luo Y.B."/>
            <person name="Zou S.Q."/>
            <person name="Chen S.P."/>
            <person name="Lan S."/>
            <person name="Tsai W.C."/>
            <person name="Van de Peer Y."/>
            <person name="Liu Z.J."/>
        </authorList>
    </citation>
    <scope>NUCLEOTIDE SEQUENCE [LARGE SCALE GENOMIC DNA]</scope>
    <source>
        <strain evidence="3">Lor287</strain>
    </source>
</reference>
<evidence type="ECO:0000259" key="2">
    <source>
        <dbReference type="Pfam" id="PF14008"/>
    </source>
</evidence>
<accession>A0AAP0AUX1</accession>
<protein>
    <submittedName>
        <fullName evidence="3">Inactive purple acid phosphatase 27</fullName>
    </submittedName>
</protein>
<name>A0AAP0AUX1_9ASPA</name>
<proteinExistence type="predicted"/>
<sequence>MENNQGGTEDIGGASTPPGNVSSSESKRRKIGKTKGMTFYLMSDLHQSTLAVKPQPVVTVEEMVELISSSPELRANLHLYYFALEHIRDKTTREIFMSIPEDMRNTCLQNASNHYHGIFRANTHVIVGGGGAGLANFSPFQARWSHFRDHVFGFVKLTAFNHSILLFEYKKSRDGNVYDHFTITRDYPDLLASIGKTRTATVKLLLPRTDRLQAQSEDKGKRKIDEIDNFFAPRTSTGSQPSIKSVLASKKVVHRTDMAANTSSRPPRALLLIISFAPGSRFVPLGPVSSTLLPSSAARWKDGASHFSAVVSTSVRWFSPINRTHSVKLTFAEADCSPSIHYSGLLCSSLASDWRTFSTENIILYSEPYSSLSRPIPPLGFFPCLASRMDLPSQNTTVEVPI</sequence>
<gene>
    <name evidence="3" type="primary">PAP27</name>
    <name evidence="3" type="ORF">KSP39_PZI022297</name>
</gene>
<feature type="region of interest" description="Disordered" evidence="1">
    <location>
        <begin position="1"/>
        <end position="30"/>
    </location>
</feature>
<comment type="caution">
    <text evidence="3">The sequence shown here is derived from an EMBL/GenBank/DDBJ whole genome shotgun (WGS) entry which is preliminary data.</text>
</comment>
<dbReference type="AlphaFoldDB" id="A0AAP0AUX1"/>
<evidence type="ECO:0000313" key="3">
    <source>
        <dbReference type="EMBL" id="KAK8916104.1"/>
    </source>
</evidence>
<dbReference type="InterPro" id="IPR025733">
    <property type="entry name" value="PAPs_C"/>
</dbReference>